<dbReference type="InterPro" id="IPR050314">
    <property type="entry name" value="Glycosyl_Hydrlase_18"/>
</dbReference>
<keyword evidence="3 5" id="KW-0378">Hydrolase</keyword>
<evidence type="ECO:0000256" key="7">
    <source>
        <dbReference type="SAM" id="MobiDB-lite"/>
    </source>
</evidence>
<evidence type="ECO:0000313" key="9">
    <source>
        <dbReference type="EMBL" id="WUP78715.1"/>
    </source>
</evidence>
<dbReference type="EMBL" id="CP108085">
    <property type="protein sequence ID" value="WUP78715.1"/>
    <property type="molecule type" value="Genomic_DNA"/>
</dbReference>
<gene>
    <name evidence="9" type="ORF">OG913_17530</name>
</gene>
<keyword evidence="4 5" id="KW-0326">Glycosidase</keyword>
<dbReference type="PROSITE" id="PS01095">
    <property type="entry name" value="GH18_1"/>
    <property type="match status" value="1"/>
</dbReference>
<dbReference type="SMART" id="SM00636">
    <property type="entry name" value="Glyco_18"/>
    <property type="match status" value="1"/>
</dbReference>
<comment type="catalytic activity">
    <reaction evidence="1">
        <text>Random endo-hydrolysis of N-acetyl-beta-D-glucosaminide (1-&gt;4)-beta-linkages in chitin and chitodextrins.</text>
        <dbReference type="EC" id="3.2.1.14"/>
    </reaction>
</comment>
<dbReference type="InterPro" id="IPR001223">
    <property type="entry name" value="Glyco_hydro18_cat"/>
</dbReference>
<evidence type="ECO:0000256" key="6">
    <source>
        <dbReference type="RuleBase" id="RU004453"/>
    </source>
</evidence>
<dbReference type="GO" id="GO:0016787">
    <property type="term" value="F:hydrolase activity"/>
    <property type="evidence" value="ECO:0007669"/>
    <property type="project" value="UniProtKB-KW"/>
</dbReference>
<protein>
    <recommendedName>
        <fullName evidence="2">chitinase</fullName>
        <ecNumber evidence="2">3.2.1.14</ecNumber>
    </recommendedName>
</protein>
<reference evidence="9" key="1">
    <citation type="submission" date="2022-10" db="EMBL/GenBank/DDBJ databases">
        <title>The complete genomes of actinobacterial strains from the NBC collection.</title>
        <authorList>
            <person name="Joergensen T.S."/>
            <person name="Alvarez Arevalo M."/>
            <person name="Sterndorff E.B."/>
            <person name="Faurdal D."/>
            <person name="Vuksanovic O."/>
            <person name="Mourched A.-S."/>
            <person name="Charusanti P."/>
            <person name="Shaw S."/>
            <person name="Blin K."/>
            <person name="Weber T."/>
        </authorList>
    </citation>
    <scope>NUCLEOTIDE SEQUENCE</scope>
    <source>
        <strain evidence="9">NBC_00254</strain>
    </source>
</reference>
<dbReference type="SUPFAM" id="SSF51445">
    <property type="entry name" value="(Trans)glycosidases"/>
    <property type="match status" value="1"/>
</dbReference>
<organism evidence="9 10">
    <name type="scientific">Microbispora hainanensis</name>
    <dbReference type="NCBI Taxonomy" id="568844"/>
    <lineage>
        <taxon>Bacteria</taxon>
        <taxon>Bacillati</taxon>
        <taxon>Actinomycetota</taxon>
        <taxon>Actinomycetes</taxon>
        <taxon>Streptosporangiales</taxon>
        <taxon>Streptosporangiaceae</taxon>
        <taxon>Microbispora</taxon>
    </lineage>
</organism>
<evidence type="ECO:0000256" key="1">
    <source>
        <dbReference type="ARBA" id="ARBA00000822"/>
    </source>
</evidence>
<evidence type="ECO:0000313" key="10">
    <source>
        <dbReference type="Proteomes" id="UP001432011"/>
    </source>
</evidence>
<evidence type="ECO:0000256" key="5">
    <source>
        <dbReference type="RuleBase" id="RU000489"/>
    </source>
</evidence>
<dbReference type="InterPro" id="IPR001579">
    <property type="entry name" value="Glyco_hydro_18_chit_AS"/>
</dbReference>
<accession>A0ABZ1T078</accession>
<feature type="region of interest" description="Disordered" evidence="7">
    <location>
        <begin position="116"/>
        <end position="136"/>
    </location>
</feature>
<dbReference type="PANTHER" id="PTHR11177">
    <property type="entry name" value="CHITINASE"/>
    <property type="match status" value="1"/>
</dbReference>
<evidence type="ECO:0000256" key="4">
    <source>
        <dbReference type="ARBA" id="ARBA00023295"/>
    </source>
</evidence>
<comment type="similarity">
    <text evidence="6">Belongs to the glycosyl hydrolase 18 family.</text>
</comment>
<name>A0ABZ1T078_9ACTN</name>
<feature type="domain" description="GH18" evidence="8">
    <location>
        <begin position="159"/>
        <end position="425"/>
    </location>
</feature>
<proteinExistence type="inferred from homology"/>
<dbReference type="Pfam" id="PF00704">
    <property type="entry name" value="Glyco_hydro_18"/>
    <property type="match status" value="1"/>
</dbReference>
<dbReference type="RefSeq" id="WP_328710742.1">
    <property type="nucleotide sequence ID" value="NZ_CP108085.1"/>
</dbReference>
<dbReference type="EC" id="3.2.1.14" evidence="2"/>
<evidence type="ECO:0000259" key="8">
    <source>
        <dbReference type="PROSITE" id="PS51910"/>
    </source>
</evidence>
<dbReference type="PROSITE" id="PS51910">
    <property type="entry name" value="GH18_2"/>
    <property type="match status" value="1"/>
</dbReference>
<evidence type="ECO:0000256" key="3">
    <source>
        <dbReference type="ARBA" id="ARBA00022801"/>
    </source>
</evidence>
<keyword evidence="10" id="KW-1185">Reference proteome</keyword>
<dbReference type="Proteomes" id="UP001432011">
    <property type="component" value="Chromosome"/>
</dbReference>
<sequence>MGAITRGAFAVVVLSAVLSSLFVACYDLVRATETGVSAVGQTQARTRVVVRKAAAAPAQGTPARVVVAPAQGASAQGAALAQAAVAPAQAAPAQAAVAGAQGAVPAQAAPAQAAVAPAQAAPPQPASPEQAASARAAAPVPEVTVTVTVTPSPSPSPGRIRVGYVSQRGAYGATSTVRDLDTSGLAGRLTHVLYAFANIDPESLTCLSGVTQPLAPDPNDPDQGDGAGDAWADYQRGFTAAESLDGVADPPDAPLAGNFNQLKKLKARHPGLKALISIGGWTYSKYFSDVARTAAARQRFVKSCLDAYIRGDLPGAGGRGGPGSAAGVFDGIDIDWEWPGGGGHLGNHTGADDRRNLTALLAEFRAQLDALGEATGRHYLLTVYLPAGADRIDAGFELERMVGLVDFVNVQREGRHAVREGAILR</sequence>
<dbReference type="PROSITE" id="PS51257">
    <property type="entry name" value="PROKAR_LIPOPROTEIN"/>
    <property type="match status" value="1"/>
</dbReference>
<evidence type="ECO:0000256" key="2">
    <source>
        <dbReference type="ARBA" id="ARBA00012729"/>
    </source>
</evidence>
<dbReference type="PANTHER" id="PTHR11177:SF317">
    <property type="entry name" value="CHITINASE 12-RELATED"/>
    <property type="match status" value="1"/>
</dbReference>
<dbReference type="Gene3D" id="3.20.20.80">
    <property type="entry name" value="Glycosidases"/>
    <property type="match status" value="1"/>
</dbReference>
<feature type="compositionally biased region" description="Low complexity" evidence="7">
    <location>
        <begin position="127"/>
        <end position="136"/>
    </location>
</feature>
<dbReference type="InterPro" id="IPR017853">
    <property type="entry name" value="GH"/>
</dbReference>
<dbReference type="InterPro" id="IPR011583">
    <property type="entry name" value="Chitinase_II/V-like_cat"/>
</dbReference>